<sequence>MFIYSAFDRPDAPPVYTAEALVSARSLRRYTDKPIRLLTSRPDLVEALARRPDFPFTDIVPLEGDELPKAFKIRSIGTMAGSDCIFLDTDTVIYDDISRVFEFGAFDIAGVHMPYHREEIVTMADAVDKESRRYYALNSGVLFIRGAFAGPISEAWGESFARAAARHGPQIMDQPQLVNALLKLKPDLWPLSQNYNYRLMYGGVVSGTIFVVHTHYRRDVARIIKADFDTGMMDRLIERIGFINASVEKVTLPPVSMQTVPRHKLSRHRPRSGLAWALGPIRRRLGATG</sequence>
<protein>
    <recommendedName>
        <fullName evidence="3">Nucleotide-diphospho-sugar transferase</fullName>
    </recommendedName>
</protein>
<keyword evidence="2" id="KW-1185">Reference proteome</keyword>
<evidence type="ECO:0000313" key="1">
    <source>
        <dbReference type="EMBL" id="RAH98248.1"/>
    </source>
</evidence>
<reference evidence="1 2" key="1">
    <citation type="submission" date="2018-05" db="EMBL/GenBank/DDBJ databases">
        <title>Acuticoccus sediminis sp. nov., isolated from deep-sea sediment of Indian Ocean.</title>
        <authorList>
            <person name="Liu X."/>
            <person name="Lai Q."/>
            <person name="Du Y."/>
            <person name="Sun F."/>
            <person name="Zhang X."/>
            <person name="Wang S."/>
            <person name="Shao Z."/>
        </authorList>
    </citation>
    <scope>NUCLEOTIDE SEQUENCE [LARGE SCALE GENOMIC DNA]</scope>
    <source>
        <strain evidence="1 2">PTG4-2</strain>
    </source>
</reference>
<gene>
    <name evidence="1" type="ORF">DLJ53_26425</name>
</gene>
<dbReference type="AlphaFoldDB" id="A0A8B2NN08"/>
<dbReference type="OrthoDB" id="9836605at2"/>
<comment type="caution">
    <text evidence="1">The sequence shown here is derived from an EMBL/GenBank/DDBJ whole genome shotgun (WGS) entry which is preliminary data.</text>
</comment>
<dbReference type="Gene3D" id="3.90.550.10">
    <property type="entry name" value="Spore Coat Polysaccharide Biosynthesis Protein SpsA, Chain A"/>
    <property type="match status" value="1"/>
</dbReference>
<accession>A0A8B2NN08</accession>
<evidence type="ECO:0008006" key="3">
    <source>
        <dbReference type="Google" id="ProtNLM"/>
    </source>
</evidence>
<dbReference type="RefSeq" id="WP_111351033.1">
    <property type="nucleotide sequence ID" value="NZ_QHHQ01000007.1"/>
</dbReference>
<dbReference type="Proteomes" id="UP000249590">
    <property type="component" value="Unassembled WGS sequence"/>
</dbReference>
<name>A0A8B2NN08_9HYPH</name>
<dbReference type="EMBL" id="QHHQ01000007">
    <property type="protein sequence ID" value="RAH98248.1"/>
    <property type="molecule type" value="Genomic_DNA"/>
</dbReference>
<evidence type="ECO:0000313" key="2">
    <source>
        <dbReference type="Proteomes" id="UP000249590"/>
    </source>
</evidence>
<dbReference type="InterPro" id="IPR029044">
    <property type="entry name" value="Nucleotide-diphossugar_trans"/>
</dbReference>
<organism evidence="1 2">
    <name type="scientific">Acuticoccus sediminis</name>
    <dbReference type="NCBI Taxonomy" id="2184697"/>
    <lineage>
        <taxon>Bacteria</taxon>
        <taxon>Pseudomonadati</taxon>
        <taxon>Pseudomonadota</taxon>
        <taxon>Alphaproteobacteria</taxon>
        <taxon>Hyphomicrobiales</taxon>
        <taxon>Amorphaceae</taxon>
        <taxon>Acuticoccus</taxon>
    </lineage>
</organism>
<proteinExistence type="predicted"/>
<dbReference type="SUPFAM" id="SSF53448">
    <property type="entry name" value="Nucleotide-diphospho-sugar transferases"/>
    <property type="match status" value="1"/>
</dbReference>